<dbReference type="Proteomes" id="UP000305848">
    <property type="component" value="Unassembled WGS sequence"/>
</dbReference>
<evidence type="ECO:0000313" key="1">
    <source>
        <dbReference type="EMBL" id="TKK69847.1"/>
    </source>
</evidence>
<accession>A0A4U3L835</accession>
<name>A0A4U3L835_9BACT</name>
<sequence>MTETERTKLLKLELLFWGFWKEQGNHQTYAFMPNSLRPSAHNKADLLIKSDDNSLLVVDKYQLCVEGNLSILKLSNNEFYLKKVSENNNRVVLTLEDTDGKILVFENVTVTQPELLYSVN</sequence>
<keyword evidence="2" id="KW-1185">Reference proteome</keyword>
<dbReference type="EMBL" id="SZQL01000004">
    <property type="protein sequence ID" value="TKK69847.1"/>
    <property type="molecule type" value="Genomic_DNA"/>
</dbReference>
<organism evidence="1 2">
    <name type="scientific">Ilyomonas limi</name>
    <dbReference type="NCBI Taxonomy" id="2575867"/>
    <lineage>
        <taxon>Bacteria</taxon>
        <taxon>Pseudomonadati</taxon>
        <taxon>Bacteroidota</taxon>
        <taxon>Chitinophagia</taxon>
        <taxon>Chitinophagales</taxon>
        <taxon>Chitinophagaceae</taxon>
        <taxon>Ilyomonas</taxon>
    </lineage>
</organism>
<evidence type="ECO:0000313" key="2">
    <source>
        <dbReference type="Proteomes" id="UP000305848"/>
    </source>
</evidence>
<dbReference type="AlphaFoldDB" id="A0A4U3L835"/>
<dbReference type="RefSeq" id="WP_137261069.1">
    <property type="nucleotide sequence ID" value="NZ_SZQL01000004.1"/>
</dbReference>
<protein>
    <submittedName>
        <fullName evidence="1">Uncharacterized protein</fullName>
    </submittedName>
</protein>
<reference evidence="1 2" key="1">
    <citation type="submission" date="2019-05" db="EMBL/GenBank/DDBJ databases">
        <title>Panacibacter sp. strain 17mud1-8 Genome sequencing and assembly.</title>
        <authorList>
            <person name="Chhetri G."/>
        </authorList>
    </citation>
    <scope>NUCLEOTIDE SEQUENCE [LARGE SCALE GENOMIC DNA]</scope>
    <source>
        <strain evidence="1 2">17mud1-8</strain>
    </source>
</reference>
<comment type="caution">
    <text evidence="1">The sequence shown here is derived from an EMBL/GenBank/DDBJ whole genome shotgun (WGS) entry which is preliminary data.</text>
</comment>
<gene>
    <name evidence="1" type="ORF">FC093_07160</name>
</gene>
<proteinExistence type="predicted"/>